<accession>A0A4C1UH39</accession>
<evidence type="ECO:0000313" key="1">
    <source>
        <dbReference type="EMBL" id="GBP25718.1"/>
    </source>
</evidence>
<proteinExistence type="predicted"/>
<name>A0A4C1UH39_EUMVA</name>
<comment type="caution">
    <text evidence="1">The sequence shown here is derived from an EMBL/GenBank/DDBJ whole genome shotgun (WGS) entry which is preliminary data.</text>
</comment>
<keyword evidence="2" id="KW-1185">Reference proteome</keyword>
<gene>
    <name evidence="1" type="ORF">EVAR_12197_1</name>
</gene>
<organism evidence="1 2">
    <name type="scientific">Eumeta variegata</name>
    <name type="common">Bagworm moth</name>
    <name type="synonym">Eumeta japonica</name>
    <dbReference type="NCBI Taxonomy" id="151549"/>
    <lineage>
        <taxon>Eukaryota</taxon>
        <taxon>Metazoa</taxon>
        <taxon>Ecdysozoa</taxon>
        <taxon>Arthropoda</taxon>
        <taxon>Hexapoda</taxon>
        <taxon>Insecta</taxon>
        <taxon>Pterygota</taxon>
        <taxon>Neoptera</taxon>
        <taxon>Endopterygota</taxon>
        <taxon>Lepidoptera</taxon>
        <taxon>Glossata</taxon>
        <taxon>Ditrysia</taxon>
        <taxon>Tineoidea</taxon>
        <taxon>Psychidae</taxon>
        <taxon>Oiketicinae</taxon>
        <taxon>Eumeta</taxon>
    </lineage>
</organism>
<dbReference type="AlphaFoldDB" id="A0A4C1UH39"/>
<sequence length="95" mass="10161">MTFPEQDLCLAILIELEPVPTETRIYDCPVGSKSESAFAFVALIYYGALKPTAECPRSFSARVRRCLSINIDGAAGANVCTVCGCALAVIEGKRS</sequence>
<protein>
    <submittedName>
        <fullName evidence="1">Uncharacterized protein</fullName>
    </submittedName>
</protein>
<evidence type="ECO:0000313" key="2">
    <source>
        <dbReference type="Proteomes" id="UP000299102"/>
    </source>
</evidence>
<dbReference type="EMBL" id="BGZK01000171">
    <property type="protein sequence ID" value="GBP25718.1"/>
    <property type="molecule type" value="Genomic_DNA"/>
</dbReference>
<dbReference type="Proteomes" id="UP000299102">
    <property type="component" value="Unassembled WGS sequence"/>
</dbReference>
<reference evidence="1 2" key="1">
    <citation type="journal article" date="2019" name="Commun. Biol.">
        <title>The bagworm genome reveals a unique fibroin gene that provides high tensile strength.</title>
        <authorList>
            <person name="Kono N."/>
            <person name="Nakamura H."/>
            <person name="Ohtoshi R."/>
            <person name="Tomita M."/>
            <person name="Numata K."/>
            <person name="Arakawa K."/>
        </authorList>
    </citation>
    <scope>NUCLEOTIDE SEQUENCE [LARGE SCALE GENOMIC DNA]</scope>
</reference>